<dbReference type="InterPro" id="IPR011110">
    <property type="entry name" value="Reg_prop"/>
</dbReference>
<dbReference type="SUPFAM" id="SSF75011">
    <property type="entry name" value="3-carboxy-cis,cis-mucoante lactonizing enzyme"/>
    <property type="match status" value="1"/>
</dbReference>
<dbReference type="PANTHER" id="PTHR24421">
    <property type="entry name" value="NITRATE/NITRITE SENSOR PROTEIN NARX-RELATED"/>
    <property type="match status" value="1"/>
</dbReference>
<feature type="transmembrane region" description="Helical" evidence="4">
    <location>
        <begin position="725"/>
        <end position="746"/>
    </location>
</feature>
<dbReference type="GO" id="GO:0000155">
    <property type="term" value="F:phosphorelay sensor kinase activity"/>
    <property type="evidence" value="ECO:0007669"/>
    <property type="project" value="InterPro"/>
</dbReference>
<evidence type="ECO:0000256" key="3">
    <source>
        <dbReference type="ARBA" id="ARBA00023012"/>
    </source>
</evidence>
<keyword evidence="4" id="KW-1133">Transmembrane helix</keyword>
<organism evidence="6 7">
    <name type="scientific">Rhodothermus profundi</name>
    <dbReference type="NCBI Taxonomy" id="633813"/>
    <lineage>
        <taxon>Bacteria</taxon>
        <taxon>Pseudomonadati</taxon>
        <taxon>Rhodothermota</taxon>
        <taxon>Rhodothermia</taxon>
        <taxon>Rhodothermales</taxon>
        <taxon>Rhodothermaceae</taxon>
        <taxon>Rhodothermus</taxon>
    </lineage>
</organism>
<dbReference type="CDD" id="cd16917">
    <property type="entry name" value="HATPase_UhpB-NarQ-NarX-like"/>
    <property type="match status" value="1"/>
</dbReference>
<dbReference type="SUPFAM" id="SSF63829">
    <property type="entry name" value="Calcium-dependent phosphotriesterase"/>
    <property type="match status" value="2"/>
</dbReference>
<sequence>MGVWLLVLAGWLLAAGDTLRLREVPLEGLLPQLSVYGLAADSTGFLWMGTLDGVARWDGITVRTWKEYRLPDGTLQPLVFAPALYVDRYQRIWARLGAHLLVKPADADTFRALASYSLKVAPNGEAWIWTACGPRLYRPNTPFPCSDTTAPPASEAWQVASDGTIWWVQTDTLWCRPPDTTALALMSAPGATYLHLDRHHRLWLYYQGRLHVYRTAAFCRIYPLGAYPLPAPIRGMALDHAQRLWVATEEGAWIITPDGKIQQLTVPFPYRTQLTRYVLSLTADAQGRIWIGTLGGVYVWDPWRPDFRLLDRNQGLTSGYVSAILRDRVGRLWVGTIGGGLYQFRWQDEDWHLERTIPLANAFVWALAEDPNGQIWAGTDYGLVCVDCPQLLLPLPSSSRTPGPNTFTALLRDGAGLWAGSYDGTLYYVEAQDRALQPRYQIDAPIRSLLRAGDTLWVGTGQGLFRLHLDARGQIREAHPVPLPTRLAVWGQHYDADGHWLGTNQGLWRHHAGQWDRWDESDGLPSRTVYGLVRTDNHLWLSTNRGLVRAALDSLPHVHFRVYSAAEGVGMTEFNRGAYATDTEGHVYFGGTHGLVWFDPQAIRPYPFAPRPVVLSVLRLRSLRLKELPYYGEPLVLPPSERTLGFVFRGLFLSYPQGVRYRVTLEGKRREVIDLGASPQLLLSGLQPGTYRLYLEVIGPDGQPGRLPQPVRFTLQPYLWETDGFRLAVLVLALALTAGLVFFVLSERYRRLLLARQVLEQERRRLSRDLHDEVGATLTSIYFLLTTSLRQLPTPEALTQRLRQAAELARTALDQLRLLLWSTDPANDQLPILLGYLRETVRQMAEAGGLQARFDLPESIPERAIDAERRLHVVRIVKEGLRNVLQHAQATTVTLQVQLKDNFLHLRLCDDGKGFDPQTVQRRGLRFMEERAARLQGQLQIHSVAGRGTCLELRLPLSPDRGIDEALQTT</sequence>
<proteinExistence type="predicted"/>
<dbReference type="RefSeq" id="WP_072713760.1">
    <property type="nucleotide sequence ID" value="NZ_FRAU01000001.1"/>
</dbReference>
<dbReference type="GO" id="GO:0046983">
    <property type="term" value="F:protein dimerization activity"/>
    <property type="evidence" value="ECO:0007669"/>
    <property type="project" value="InterPro"/>
</dbReference>
<dbReference type="Gene3D" id="3.30.565.10">
    <property type="entry name" value="Histidine kinase-like ATPase, C-terminal domain"/>
    <property type="match status" value="1"/>
</dbReference>
<dbReference type="InterPro" id="IPR011712">
    <property type="entry name" value="Sig_transdc_His_kin_sub3_dim/P"/>
</dbReference>
<dbReference type="InterPro" id="IPR013783">
    <property type="entry name" value="Ig-like_fold"/>
</dbReference>
<dbReference type="InterPro" id="IPR050482">
    <property type="entry name" value="Sensor_HK_TwoCompSys"/>
</dbReference>
<evidence type="ECO:0000256" key="1">
    <source>
        <dbReference type="ARBA" id="ARBA00022679"/>
    </source>
</evidence>
<accession>A0A1M6P2H9</accession>
<keyword evidence="7" id="KW-1185">Reference proteome</keyword>
<evidence type="ECO:0000259" key="5">
    <source>
        <dbReference type="PROSITE" id="PS50109"/>
    </source>
</evidence>
<dbReference type="Pfam" id="PF02518">
    <property type="entry name" value="HATPase_c"/>
    <property type="match status" value="1"/>
</dbReference>
<dbReference type="Gene3D" id="1.20.5.1930">
    <property type="match status" value="1"/>
</dbReference>
<evidence type="ECO:0000313" key="6">
    <source>
        <dbReference type="EMBL" id="SHK02136.1"/>
    </source>
</evidence>
<dbReference type="EMBL" id="FRAU01000001">
    <property type="protein sequence ID" value="SHK02136.1"/>
    <property type="molecule type" value="Genomic_DNA"/>
</dbReference>
<evidence type="ECO:0000256" key="4">
    <source>
        <dbReference type="SAM" id="Phobius"/>
    </source>
</evidence>
<reference evidence="7" key="1">
    <citation type="submission" date="2016-11" db="EMBL/GenBank/DDBJ databases">
        <authorList>
            <person name="Varghese N."/>
            <person name="Submissions S."/>
        </authorList>
    </citation>
    <scope>NUCLEOTIDE SEQUENCE [LARGE SCALE GENOMIC DNA]</scope>
    <source>
        <strain evidence="7">DSM 22212</strain>
    </source>
</reference>
<dbReference type="GO" id="GO:0016020">
    <property type="term" value="C:membrane"/>
    <property type="evidence" value="ECO:0007669"/>
    <property type="project" value="InterPro"/>
</dbReference>
<evidence type="ECO:0000313" key="7">
    <source>
        <dbReference type="Proteomes" id="UP000185812"/>
    </source>
</evidence>
<protein>
    <submittedName>
        <fullName evidence="6">Two component regulator propeller</fullName>
    </submittedName>
</protein>
<dbReference type="PROSITE" id="PS50109">
    <property type="entry name" value="HIS_KIN"/>
    <property type="match status" value="1"/>
</dbReference>
<name>A0A1M6P2H9_9BACT</name>
<dbReference type="SUPFAM" id="SSF55874">
    <property type="entry name" value="ATPase domain of HSP90 chaperone/DNA topoisomerase II/histidine kinase"/>
    <property type="match status" value="1"/>
</dbReference>
<dbReference type="Gene3D" id="2.130.10.10">
    <property type="entry name" value="YVTN repeat-like/Quinoprotein amine dehydrogenase"/>
    <property type="match status" value="3"/>
</dbReference>
<dbReference type="Gene3D" id="2.60.40.10">
    <property type="entry name" value="Immunoglobulins"/>
    <property type="match status" value="1"/>
</dbReference>
<dbReference type="STRING" id="633813.SAMN04488087_0003"/>
<dbReference type="AlphaFoldDB" id="A0A1M6P2H9"/>
<dbReference type="InterPro" id="IPR036890">
    <property type="entry name" value="HATPase_C_sf"/>
</dbReference>
<keyword evidence="4" id="KW-0472">Membrane</keyword>
<dbReference type="InterPro" id="IPR005467">
    <property type="entry name" value="His_kinase_dom"/>
</dbReference>
<keyword evidence="1" id="KW-0808">Transferase</keyword>
<dbReference type="Pfam" id="PF07494">
    <property type="entry name" value="Reg_prop"/>
    <property type="match status" value="3"/>
</dbReference>
<dbReference type="Proteomes" id="UP000185812">
    <property type="component" value="Unassembled WGS sequence"/>
</dbReference>
<evidence type="ECO:0000256" key="2">
    <source>
        <dbReference type="ARBA" id="ARBA00022777"/>
    </source>
</evidence>
<dbReference type="InterPro" id="IPR015943">
    <property type="entry name" value="WD40/YVTN_repeat-like_dom_sf"/>
</dbReference>
<keyword evidence="3" id="KW-0902">Two-component regulatory system</keyword>
<dbReference type="SMART" id="SM00387">
    <property type="entry name" value="HATPase_c"/>
    <property type="match status" value="1"/>
</dbReference>
<keyword evidence="2" id="KW-0418">Kinase</keyword>
<gene>
    <name evidence="6" type="ORF">SAMN04488087_0003</name>
</gene>
<dbReference type="OrthoDB" id="9778366at2"/>
<feature type="domain" description="Histidine kinase" evidence="5">
    <location>
        <begin position="769"/>
        <end position="959"/>
    </location>
</feature>
<dbReference type="Pfam" id="PF07730">
    <property type="entry name" value="HisKA_3"/>
    <property type="match status" value="1"/>
</dbReference>
<keyword evidence="4" id="KW-0812">Transmembrane</keyword>
<dbReference type="InterPro" id="IPR003594">
    <property type="entry name" value="HATPase_dom"/>
</dbReference>